<dbReference type="Pfam" id="PF13041">
    <property type="entry name" value="PPR_2"/>
    <property type="match status" value="3"/>
</dbReference>
<evidence type="ECO:0000313" key="3">
    <source>
        <dbReference type="EMBL" id="CAA7397043.1"/>
    </source>
</evidence>
<proteinExistence type="predicted"/>
<evidence type="ECO:0000256" key="2">
    <source>
        <dbReference type="PROSITE-ProRule" id="PRU00708"/>
    </source>
</evidence>
<accession>A0A7I8KH37</accession>
<gene>
    <name evidence="3" type="ORF">SI8410_05007706</name>
</gene>
<dbReference type="FunFam" id="1.25.40.10:FF:000090">
    <property type="entry name" value="Pentatricopeptide repeat-containing protein, chloroplastic"/>
    <property type="match status" value="1"/>
</dbReference>
<dbReference type="InterPro" id="IPR011990">
    <property type="entry name" value="TPR-like_helical_dom_sf"/>
</dbReference>
<keyword evidence="1" id="KW-0677">Repeat</keyword>
<sequence length="607" mass="67028">MRPASLAAGIRRLPACQEAVLALCRRGRLEEALRAVRVCDPRSVASCVYSSLLQLCTDLRAEREGRSLHELIAAAARSDLYLETKLIIFYGKIADPNSARRVFDGMPSRSVVSWSAMISGYARKGLAEEALEIFVLMQRAGSKANQFTYGSVLRACTEMLCMGRGQQIHGRIAKTRFAENPFVQSALVDLHSKCGLIGDARRLFDEIEHKDVTSWNSMIGGYAVQRREGFAFRLFKSMLKYGFLPDHFTFASVLKACSGIRCLAMIFQIHVFVLKSGFEHQELVVGSFIDAYVKCRNVDCARLLYDSLPDKDLISSTAMITSYARGNGGGGEDPLKLFALVNQTCAETDDVIVCTILSACANLLSVSMGRQIHGFTFKKLPGYDAAVGNALIDMYAKSGELEDARRVFEEMPLRNVISWTSMITACGRHGHGRAALTLLEKMESDGCTPNDVTFLAALSACGHAGLTDEGWRLFNSMVVEHGILPRSEHYACFVDLLARGGRLEEAYDFVRKMAAEPSSSLWGALLGACRVHGDVSLGEIAAVRLFHLEPESSVNYVVLSNIYASACLWEDAMSTRRRIDERSIQKSCGYSLIHSVRKREVPLLENN</sequence>
<feature type="repeat" description="PPR" evidence="2">
    <location>
        <begin position="450"/>
        <end position="485"/>
    </location>
</feature>
<dbReference type="PANTHER" id="PTHR24015:SF1935">
    <property type="entry name" value="TETRATRICOPEPTIDE REPEAT (TPR)-LIKE SUPERFAMILY PROTEIN"/>
    <property type="match status" value="1"/>
</dbReference>
<dbReference type="Pfam" id="PF20431">
    <property type="entry name" value="E_motif"/>
    <property type="match status" value="1"/>
</dbReference>
<dbReference type="InterPro" id="IPR046960">
    <property type="entry name" value="PPR_At4g14850-like_plant"/>
</dbReference>
<evidence type="ECO:0000256" key="1">
    <source>
        <dbReference type="ARBA" id="ARBA00022737"/>
    </source>
</evidence>
<dbReference type="PROSITE" id="PS51375">
    <property type="entry name" value="PPR"/>
    <property type="match status" value="5"/>
</dbReference>
<keyword evidence="4" id="KW-1185">Reference proteome</keyword>
<evidence type="ECO:0000313" key="4">
    <source>
        <dbReference type="Proteomes" id="UP000663760"/>
    </source>
</evidence>
<dbReference type="GO" id="GO:0009451">
    <property type="term" value="P:RNA modification"/>
    <property type="evidence" value="ECO:0007669"/>
    <property type="project" value="InterPro"/>
</dbReference>
<name>A0A7I8KH37_SPIIN</name>
<dbReference type="EMBL" id="LR746268">
    <property type="protein sequence ID" value="CAA7397043.1"/>
    <property type="molecule type" value="Genomic_DNA"/>
</dbReference>
<dbReference type="FunFam" id="1.25.40.10:FF:000381">
    <property type="entry name" value="Pentatricopeptide repeat-containing protein"/>
    <property type="match status" value="1"/>
</dbReference>
<feature type="repeat" description="PPR" evidence="2">
    <location>
        <begin position="211"/>
        <end position="245"/>
    </location>
</feature>
<protein>
    <submittedName>
        <fullName evidence="3">Uncharacterized protein</fullName>
    </submittedName>
</protein>
<organism evidence="3 4">
    <name type="scientific">Spirodela intermedia</name>
    <name type="common">Intermediate duckweed</name>
    <dbReference type="NCBI Taxonomy" id="51605"/>
    <lineage>
        <taxon>Eukaryota</taxon>
        <taxon>Viridiplantae</taxon>
        <taxon>Streptophyta</taxon>
        <taxon>Embryophyta</taxon>
        <taxon>Tracheophyta</taxon>
        <taxon>Spermatophyta</taxon>
        <taxon>Magnoliopsida</taxon>
        <taxon>Liliopsida</taxon>
        <taxon>Araceae</taxon>
        <taxon>Lemnoideae</taxon>
        <taxon>Spirodela</taxon>
    </lineage>
</organism>
<dbReference type="OrthoDB" id="1859199at2759"/>
<dbReference type="AlphaFoldDB" id="A0A7I8KH37"/>
<dbReference type="Proteomes" id="UP000663760">
    <property type="component" value="Chromosome 5"/>
</dbReference>
<dbReference type="FunFam" id="1.25.40.10:FF:000031">
    <property type="entry name" value="Pentatricopeptide repeat-containing protein mitochondrial"/>
    <property type="match status" value="1"/>
</dbReference>
<reference evidence="3" key="1">
    <citation type="submission" date="2020-02" db="EMBL/GenBank/DDBJ databases">
        <authorList>
            <person name="Scholz U."/>
            <person name="Mascher M."/>
            <person name="Fiebig A."/>
        </authorList>
    </citation>
    <scope>NUCLEOTIDE SEQUENCE</scope>
</reference>
<feature type="repeat" description="PPR" evidence="2">
    <location>
        <begin position="415"/>
        <end position="449"/>
    </location>
</feature>
<dbReference type="Gene3D" id="1.25.40.10">
    <property type="entry name" value="Tetratricopeptide repeat domain"/>
    <property type="match status" value="4"/>
</dbReference>
<dbReference type="PANTHER" id="PTHR24015">
    <property type="entry name" value="OS07G0578800 PROTEIN-RELATED"/>
    <property type="match status" value="1"/>
</dbReference>
<dbReference type="InterPro" id="IPR046848">
    <property type="entry name" value="E_motif"/>
</dbReference>
<dbReference type="NCBIfam" id="TIGR00756">
    <property type="entry name" value="PPR"/>
    <property type="match status" value="5"/>
</dbReference>
<feature type="repeat" description="PPR" evidence="2">
    <location>
        <begin position="384"/>
        <end position="414"/>
    </location>
</feature>
<dbReference type="InterPro" id="IPR002885">
    <property type="entry name" value="PPR_rpt"/>
</dbReference>
<feature type="repeat" description="PPR" evidence="2">
    <location>
        <begin position="110"/>
        <end position="144"/>
    </location>
</feature>
<dbReference type="GO" id="GO:0003723">
    <property type="term" value="F:RNA binding"/>
    <property type="evidence" value="ECO:0007669"/>
    <property type="project" value="InterPro"/>
</dbReference>